<organism evidence="1 2">
    <name type="scientific">Araneus ventricosus</name>
    <name type="common">Orbweaver spider</name>
    <name type="synonym">Epeira ventricosa</name>
    <dbReference type="NCBI Taxonomy" id="182803"/>
    <lineage>
        <taxon>Eukaryota</taxon>
        <taxon>Metazoa</taxon>
        <taxon>Ecdysozoa</taxon>
        <taxon>Arthropoda</taxon>
        <taxon>Chelicerata</taxon>
        <taxon>Arachnida</taxon>
        <taxon>Araneae</taxon>
        <taxon>Araneomorphae</taxon>
        <taxon>Entelegynae</taxon>
        <taxon>Araneoidea</taxon>
        <taxon>Araneidae</taxon>
        <taxon>Araneus</taxon>
    </lineage>
</organism>
<sequence>DIAPESELRCQRCVSTIHLLSVMTCPTQMRRRWYVCTAHTCAPGLKAVRFSLAKEQESACFLFQVIGSEGLGSLSTARGVTYHF</sequence>
<dbReference type="EMBL" id="BGPR01129041">
    <property type="protein sequence ID" value="GBN41127.1"/>
    <property type="molecule type" value="Genomic_DNA"/>
</dbReference>
<gene>
    <name evidence="1" type="ORF">AVEN_183336_1</name>
</gene>
<keyword evidence="2" id="KW-1185">Reference proteome</keyword>
<dbReference type="Proteomes" id="UP000499080">
    <property type="component" value="Unassembled WGS sequence"/>
</dbReference>
<evidence type="ECO:0000313" key="1">
    <source>
        <dbReference type="EMBL" id="GBN41127.1"/>
    </source>
</evidence>
<name>A0A4Y2NSY7_ARAVE</name>
<accession>A0A4Y2NSY7</accession>
<reference evidence="1 2" key="1">
    <citation type="journal article" date="2019" name="Sci. Rep.">
        <title>Orb-weaving spider Araneus ventricosus genome elucidates the spidroin gene catalogue.</title>
        <authorList>
            <person name="Kono N."/>
            <person name="Nakamura H."/>
            <person name="Ohtoshi R."/>
            <person name="Moran D.A.P."/>
            <person name="Shinohara A."/>
            <person name="Yoshida Y."/>
            <person name="Fujiwara M."/>
            <person name="Mori M."/>
            <person name="Tomita M."/>
            <person name="Arakawa K."/>
        </authorList>
    </citation>
    <scope>NUCLEOTIDE SEQUENCE [LARGE SCALE GENOMIC DNA]</scope>
</reference>
<feature type="non-terminal residue" evidence="1">
    <location>
        <position position="1"/>
    </location>
</feature>
<protein>
    <submittedName>
        <fullName evidence="1">Uncharacterized protein</fullName>
    </submittedName>
</protein>
<comment type="caution">
    <text evidence="1">The sequence shown here is derived from an EMBL/GenBank/DDBJ whole genome shotgun (WGS) entry which is preliminary data.</text>
</comment>
<evidence type="ECO:0000313" key="2">
    <source>
        <dbReference type="Proteomes" id="UP000499080"/>
    </source>
</evidence>
<dbReference type="AlphaFoldDB" id="A0A4Y2NSY7"/>
<proteinExistence type="predicted"/>